<dbReference type="OrthoDB" id="6146653at2759"/>
<reference evidence="3 4" key="1">
    <citation type="submission" date="2020-06" db="EMBL/GenBank/DDBJ databases">
        <authorList>
            <person name="Li R."/>
            <person name="Bekaert M."/>
        </authorList>
    </citation>
    <scope>NUCLEOTIDE SEQUENCE [LARGE SCALE GENOMIC DNA]</scope>
    <source>
        <strain evidence="4">wild</strain>
    </source>
</reference>
<dbReference type="EMBL" id="CACVKT020007541">
    <property type="protein sequence ID" value="CAC5408476.1"/>
    <property type="molecule type" value="Genomic_DNA"/>
</dbReference>
<protein>
    <recommendedName>
        <fullName evidence="2">Farnesoic acid O-methyl transferase domain-containing protein</fullName>
    </recommendedName>
</protein>
<proteinExistence type="predicted"/>
<evidence type="ECO:0000256" key="1">
    <source>
        <dbReference type="SAM" id="Phobius"/>
    </source>
</evidence>
<dbReference type="Proteomes" id="UP000507470">
    <property type="component" value="Unassembled WGS sequence"/>
</dbReference>
<gene>
    <name evidence="3" type="ORF">MCOR_41864</name>
</gene>
<keyword evidence="1" id="KW-0472">Membrane</keyword>
<organism evidence="3 4">
    <name type="scientific">Mytilus coruscus</name>
    <name type="common">Sea mussel</name>
    <dbReference type="NCBI Taxonomy" id="42192"/>
    <lineage>
        <taxon>Eukaryota</taxon>
        <taxon>Metazoa</taxon>
        <taxon>Spiralia</taxon>
        <taxon>Lophotrochozoa</taxon>
        <taxon>Mollusca</taxon>
        <taxon>Bivalvia</taxon>
        <taxon>Autobranchia</taxon>
        <taxon>Pteriomorphia</taxon>
        <taxon>Mytilida</taxon>
        <taxon>Mytiloidea</taxon>
        <taxon>Mytilidae</taxon>
        <taxon>Mytilinae</taxon>
        <taxon>Mytilus</taxon>
    </lineage>
</organism>
<keyword evidence="4" id="KW-1185">Reference proteome</keyword>
<name>A0A6J8DK61_MYTCO</name>
<dbReference type="PANTHER" id="PTHR36695:SF12">
    <property type="entry name" value="AGAP008648-PA"/>
    <property type="match status" value="1"/>
</dbReference>
<sequence>MPQSKSWLYGLANVMKNCIVFIGIIYSIASISFTLNFAGTDLHIYFPSPNAGYLDAKLKSRNILDYVVKLRNYGITAVDEMSSLKVQIKSCKDGVVFLSSSELMDSAEPFYEIVFGAYTNTRTYLLKRNNDSLLQSSMTEVFQGGLPTEEINTLNCLEFRPFWINWSGGHIKIGRGSTLGVNMFVEWEDPSPSEVRSIGICTWWGNTGEWKIYIEDLYSGYYSGCGENNLRADLNILQSLNSSRSVCGIICNLQIKQQCQITDKINTELDGYGADDEVGRPYTDDSANFNIHIHSPNAGGLDAKLKTPNILDYVVHLLNYGITAVDEITSLKLQIKSCKYGVVFLSSSELMDSAEPFYEIVFGTYSNTQTYILKRNNDSLLPSSMIEVGLPTEEINTLNCSEFRPFWISWSGGHIRIGRGSTECVNMFVEWEDPSPLKTRSIGICTFCGNTGEWRISIEANEDTVSQLVKAWNTGSVCDRSMPSALERSWIDIYLKLFPLPNASHNSSAPTSRKSETAMTATSVSTVRIMTRLSPCFTASDTCTLILVSASSCEHGAKLENHHVVDNIEHPEHLLLQLPFPQNFVEQAAVKEN</sequence>
<keyword evidence="1" id="KW-1133">Transmembrane helix</keyword>
<evidence type="ECO:0000313" key="3">
    <source>
        <dbReference type="EMBL" id="CAC5408476.1"/>
    </source>
</evidence>
<feature type="domain" description="Farnesoic acid O-methyl transferase" evidence="2">
    <location>
        <begin position="328"/>
        <end position="457"/>
    </location>
</feature>
<feature type="domain" description="Farnesoic acid O-methyl transferase" evidence="2">
    <location>
        <begin position="79"/>
        <end position="212"/>
    </location>
</feature>
<keyword evidence="1" id="KW-0812">Transmembrane</keyword>
<dbReference type="PANTHER" id="PTHR36695">
    <property type="entry name" value="AGAP008648-PA"/>
    <property type="match status" value="1"/>
</dbReference>
<accession>A0A6J8DK61</accession>
<evidence type="ECO:0000313" key="4">
    <source>
        <dbReference type="Proteomes" id="UP000507470"/>
    </source>
</evidence>
<dbReference type="Pfam" id="PF12248">
    <property type="entry name" value="Methyltransf_FA"/>
    <property type="match status" value="2"/>
</dbReference>
<evidence type="ECO:0000259" key="2">
    <source>
        <dbReference type="Pfam" id="PF12248"/>
    </source>
</evidence>
<feature type="transmembrane region" description="Helical" evidence="1">
    <location>
        <begin position="7"/>
        <end position="29"/>
    </location>
</feature>
<dbReference type="AlphaFoldDB" id="A0A6J8DK61"/>
<dbReference type="InterPro" id="IPR022041">
    <property type="entry name" value="Methyltransf_FA"/>
</dbReference>